<feature type="domain" description="Gamma-glutamylcyclotransferase AIG2-like" evidence="4">
    <location>
        <begin position="5"/>
        <end position="114"/>
    </location>
</feature>
<name>A0A7C3CP56_9BACT</name>
<evidence type="ECO:0000256" key="2">
    <source>
        <dbReference type="PIRSR" id="PIRSR639126-1"/>
    </source>
</evidence>
<reference evidence="5" key="1">
    <citation type="journal article" date="2020" name="mSystems">
        <title>Genome- and Community-Level Interaction Insights into Carbon Utilization and Element Cycling Functions of Hydrothermarchaeota in Hydrothermal Sediment.</title>
        <authorList>
            <person name="Zhou Z."/>
            <person name="Liu Y."/>
            <person name="Xu W."/>
            <person name="Pan J."/>
            <person name="Luo Z.H."/>
            <person name="Li M."/>
        </authorList>
    </citation>
    <scope>NUCLEOTIDE SEQUENCE [LARGE SCALE GENOMIC DNA]</scope>
    <source>
        <strain evidence="5">HyVt-483</strain>
    </source>
</reference>
<proteinExistence type="inferred from homology"/>
<feature type="active site" description="Proton acceptor" evidence="2">
    <location>
        <position position="74"/>
    </location>
</feature>
<dbReference type="Proteomes" id="UP000886043">
    <property type="component" value="Unassembled WGS sequence"/>
</dbReference>
<dbReference type="Pfam" id="PF06094">
    <property type="entry name" value="GGACT"/>
    <property type="match status" value="1"/>
</dbReference>
<evidence type="ECO:0000256" key="3">
    <source>
        <dbReference type="RuleBase" id="RU367036"/>
    </source>
</evidence>
<dbReference type="SUPFAM" id="SSF110857">
    <property type="entry name" value="Gamma-glutamyl cyclotransferase-like"/>
    <property type="match status" value="1"/>
</dbReference>
<dbReference type="Gene3D" id="3.10.490.10">
    <property type="entry name" value="Gamma-glutamyl cyclotransferase-like"/>
    <property type="match status" value="1"/>
</dbReference>
<dbReference type="InterPro" id="IPR039126">
    <property type="entry name" value="GGACT"/>
</dbReference>
<evidence type="ECO:0000259" key="4">
    <source>
        <dbReference type="Pfam" id="PF06094"/>
    </source>
</evidence>
<dbReference type="InterPro" id="IPR013024">
    <property type="entry name" value="GGCT-like"/>
</dbReference>
<dbReference type="InterPro" id="IPR036568">
    <property type="entry name" value="GGCT-like_sf"/>
</dbReference>
<dbReference type="PANTHER" id="PTHR12510:SF4">
    <property type="entry name" value="GAMMA-GLUTAMYLAMINECYCLOTRANSFERASE"/>
    <property type="match status" value="1"/>
</dbReference>
<dbReference type="EMBL" id="DRMH01000029">
    <property type="protein sequence ID" value="HFC97389.1"/>
    <property type="molecule type" value="Genomic_DNA"/>
</dbReference>
<sequence length="116" mass="13390">MGRLLFVYGTLKRGQPLHYLLAPARFLGAGRVRGYALYDLGEYPAARPAEPRDFVRGEIYEVPEEIIPILDEVEDEYHRERARAETDSGAVLEVELYVFKEDLPEEQRLPEGEWPL</sequence>
<comment type="caution">
    <text evidence="5">The sequence shown here is derived from an EMBL/GenBank/DDBJ whole genome shotgun (WGS) entry which is preliminary data.</text>
</comment>
<dbReference type="CDD" id="cd06661">
    <property type="entry name" value="GGCT_like"/>
    <property type="match status" value="1"/>
</dbReference>
<gene>
    <name evidence="5" type="ORF">ENJ40_02870</name>
</gene>
<dbReference type="GO" id="GO:0005829">
    <property type="term" value="C:cytosol"/>
    <property type="evidence" value="ECO:0007669"/>
    <property type="project" value="TreeGrafter"/>
</dbReference>
<organism evidence="5">
    <name type="scientific">Thermosulfurimonas dismutans</name>
    <dbReference type="NCBI Taxonomy" id="999894"/>
    <lineage>
        <taxon>Bacteria</taxon>
        <taxon>Pseudomonadati</taxon>
        <taxon>Thermodesulfobacteriota</taxon>
        <taxon>Thermodesulfobacteria</taxon>
        <taxon>Thermodesulfobacteriales</taxon>
        <taxon>Thermodesulfobacteriaceae</taxon>
        <taxon>Thermosulfurimonas</taxon>
    </lineage>
</organism>
<evidence type="ECO:0000256" key="1">
    <source>
        <dbReference type="ARBA" id="ARBA00008861"/>
    </source>
</evidence>
<dbReference type="AlphaFoldDB" id="A0A7C3CP56"/>
<dbReference type="InterPro" id="IPR009288">
    <property type="entry name" value="AIG2-like_dom"/>
</dbReference>
<dbReference type="PANTHER" id="PTHR12510">
    <property type="entry name" value="TROPONIN C-AKIN-1 PROTEIN"/>
    <property type="match status" value="1"/>
</dbReference>
<evidence type="ECO:0000313" key="5">
    <source>
        <dbReference type="EMBL" id="HFC97389.1"/>
    </source>
</evidence>
<dbReference type="GO" id="GO:0061929">
    <property type="term" value="F:gamma-glutamylaminecyclotransferase activity"/>
    <property type="evidence" value="ECO:0007669"/>
    <property type="project" value="InterPro"/>
</dbReference>
<comment type="similarity">
    <text evidence="1 3">Belongs to the gamma-glutamylcyclotransferase family.</text>
</comment>
<protein>
    <recommendedName>
        <fullName evidence="3">Gamma-glutamylcyclotransferase family protein</fullName>
    </recommendedName>
</protein>
<accession>A0A7C3CP56</accession>